<dbReference type="GO" id="GO:0003677">
    <property type="term" value="F:DNA binding"/>
    <property type="evidence" value="ECO:0007669"/>
    <property type="project" value="UniProtKB-KW"/>
</dbReference>
<organism evidence="4 7">
    <name type="scientific">Candidatus Cryosericum hinesii</name>
    <dbReference type="NCBI Taxonomy" id="2290915"/>
    <lineage>
        <taxon>Bacteria</taxon>
        <taxon>Pseudomonadati</taxon>
        <taxon>Caldisericota/Cryosericota group</taxon>
        <taxon>Candidatus Cryosericota</taxon>
        <taxon>Candidatus Cryosericia</taxon>
        <taxon>Candidatus Cryosericales</taxon>
        <taxon>Candidatus Cryosericaceae</taxon>
        <taxon>Candidatus Cryosericum</taxon>
    </lineage>
</organism>
<evidence type="ECO:0000313" key="6">
    <source>
        <dbReference type="Proteomes" id="UP000265724"/>
    </source>
</evidence>
<dbReference type="Proteomes" id="UP000265724">
    <property type="component" value="Unassembled WGS sequence"/>
</dbReference>
<keyword evidence="3" id="KW-0238">DNA-binding</keyword>
<proteinExistence type="predicted"/>
<keyword evidence="6" id="KW-1185">Reference proteome</keyword>
<dbReference type="EMBL" id="QXIX01000037">
    <property type="protein sequence ID" value="RIE13681.1"/>
    <property type="molecule type" value="Genomic_DNA"/>
</dbReference>
<comment type="caution">
    <text evidence="4">The sequence shown here is derived from an EMBL/GenBank/DDBJ whole genome shotgun (WGS) entry which is preliminary data.</text>
</comment>
<dbReference type="EMBL" id="QXIW01000021">
    <property type="protein sequence ID" value="RIE13652.1"/>
    <property type="molecule type" value="Genomic_DNA"/>
</dbReference>
<evidence type="ECO:0008006" key="8">
    <source>
        <dbReference type="Google" id="ProtNLM"/>
    </source>
</evidence>
<dbReference type="PANTHER" id="PTHR30580">
    <property type="entry name" value="PRIMOSOMAL PROTEIN N"/>
    <property type="match status" value="1"/>
</dbReference>
<evidence type="ECO:0000313" key="4">
    <source>
        <dbReference type="EMBL" id="RIE13652.1"/>
    </source>
</evidence>
<name>A0A398DDV3_9BACT</name>
<keyword evidence="2" id="KW-0067">ATP-binding</keyword>
<gene>
    <name evidence="5" type="ORF">SMC2_04800</name>
    <name evidence="4" type="ORF">SMC3_03680</name>
</gene>
<sequence length="696" mass="75584">MFGSFAVLTQRGPFSRNLLSYDLGSVGNNPELGTWFLVPFMHDVAPALLVSVSGPEGPWSETGGLPLPVLSVCSAPGIYPARGLDVVALQHSLERQVLGWEDALAIVRFLQASQSHDRSKARLTAPEPALLLHNLQVMAARDPSFSTKTAPVRQLLSDTEATIHLQTALWKLSTPARRKLYEQGFVVDSRLADIEPRVSYARGDHSDPQLIVGSFVNRAIRLRPAIEAAITDGGSVALIVSSDVLASLYEGLLSRDWNIPVVRWPSVSARRFRGDRHSTVWLSTRQFSSLILPEIILVVVDLGIPGEWPFFWQHFSLRSLLNVAADMSKAHGIPCLAGVSAPTLSVLDACGVPTDSALGPEVENPAHVSATFVLRSQNAASEKQTGPSGVLLAPTMRLLRQTYDQGKDSMLLLNIRGFATLIECAECGYTATCPDCGATLTLGGDRKRLFCKQCGHSEPPPDLCPNCHGTQLRSRGYGLDHLARELQRTFPVSAVQLMTPTDEAMVVQNIGPSLFLGTYADVQRIAVLKPELVVFPDVSVGLRHPVFDNIEQLAVVVRGAVAETAPGTVLIQLDRRSTGLRGILDGTETMAAFLENEREQRRELLMPPFARQFVIRVSSRGANPDVDAISRDLGTALAVEGVDFRGLHADLLTVSAQAKVLSLEFRADSLQAALGLRVGIALSHNRHFQNAAIRVY</sequence>
<dbReference type="PANTHER" id="PTHR30580:SF0">
    <property type="entry name" value="PRIMOSOMAL PROTEIN N"/>
    <property type="match status" value="1"/>
</dbReference>
<keyword evidence="1" id="KW-0547">Nucleotide-binding</keyword>
<dbReference type="GO" id="GO:0043138">
    <property type="term" value="F:3'-5' DNA helicase activity"/>
    <property type="evidence" value="ECO:0007669"/>
    <property type="project" value="TreeGrafter"/>
</dbReference>
<accession>A0A398DDV3</accession>
<dbReference type="GO" id="GO:0006302">
    <property type="term" value="P:double-strand break repair"/>
    <property type="evidence" value="ECO:0007669"/>
    <property type="project" value="TreeGrafter"/>
</dbReference>
<evidence type="ECO:0000256" key="1">
    <source>
        <dbReference type="ARBA" id="ARBA00022741"/>
    </source>
</evidence>
<dbReference type="Proteomes" id="UP000266042">
    <property type="component" value="Unassembled WGS sequence"/>
</dbReference>
<protein>
    <recommendedName>
        <fullName evidence="8">Primosomal protein N</fullName>
    </recommendedName>
</protein>
<evidence type="ECO:0000256" key="2">
    <source>
        <dbReference type="ARBA" id="ARBA00022840"/>
    </source>
</evidence>
<evidence type="ECO:0000313" key="7">
    <source>
        <dbReference type="Proteomes" id="UP000266042"/>
    </source>
</evidence>
<evidence type="ECO:0000313" key="5">
    <source>
        <dbReference type="EMBL" id="RIE13681.1"/>
    </source>
</evidence>
<dbReference type="GO" id="GO:0006270">
    <property type="term" value="P:DNA replication initiation"/>
    <property type="evidence" value="ECO:0007669"/>
    <property type="project" value="TreeGrafter"/>
</dbReference>
<reference evidence="6 7" key="1">
    <citation type="submission" date="2018-09" db="EMBL/GenBank/DDBJ databases">
        <title>Discovery and Ecogenomic Context for Candidatus Cryosericales, a Global Caldiserica Order Active in Thawing Permafrost.</title>
        <authorList>
            <person name="Martinez M.A."/>
            <person name="Woodcroft B.J."/>
            <person name="Ignacio Espinoza J.C."/>
            <person name="Zayed A."/>
            <person name="Singleton C.M."/>
            <person name="Boyd J."/>
            <person name="Li Y.-F."/>
            <person name="Purvine S."/>
            <person name="Maughan H."/>
            <person name="Hodgkins S.B."/>
            <person name="Anderson D."/>
            <person name="Sederholm M."/>
            <person name="Temperton B."/>
            <person name="Saleska S.R."/>
            <person name="Tyson G.W."/>
            <person name="Rich V.I."/>
        </authorList>
    </citation>
    <scope>NUCLEOTIDE SEQUENCE [LARGE SCALE GENOMIC DNA]</scope>
    <source>
        <strain evidence="5 6">SMC2</strain>
        <strain evidence="4 7">SMC3</strain>
    </source>
</reference>
<dbReference type="AlphaFoldDB" id="A0A398DDV3"/>
<evidence type="ECO:0000256" key="3">
    <source>
        <dbReference type="ARBA" id="ARBA00023125"/>
    </source>
</evidence>
<dbReference type="GO" id="GO:0005524">
    <property type="term" value="F:ATP binding"/>
    <property type="evidence" value="ECO:0007669"/>
    <property type="project" value="UniProtKB-KW"/>
</dbReference>
<dbReference type="GO" id="GO:0006310">
    <property type="term" value="P:DNA recombination"/>
    <property type="evidence" value="ECO:0007669"/>
    <property type="project" value="TreeGrafter"/>
</dbReference>